<evidence type="ECO:0000313" key="1">
    <source>
        <dbReference type="EMBL" id="EQB50424.1"/>
    </source>
</evidence>
<gene>
    <name evidence="1" type="ORF">CGLO_10141</name>
</gene>
<evidence type="ECO:0000313" key="2">
    <source>
        <dbReference type="Proteomes" id="UP000015530"/>
    </source>
</evidence>
<name>T0KE75_COLGC</name>
<sequence>MKYGMGSDGLMGEALFVFFLPSICVVLTFWPDAAHAARRTSNGHAYQSFMVHP</sequence>
<dbReference type="AlphaFoldDB" id="T0KE75"/>
<dbReference type="HOGENOM" id="CLU_3068553_0_0_1"/>
<organism evidence="1 2">
    <name type="scientific">Colletotrichum gloeosporioides (strain Cg-14)</name>
    <name type="common">Anthracnose fungus</name>
    <name type="synonym">Glomerella cingulata</name>
    <dbReference type="NCBI Taxonomy" id="1237896"/>
    <lineage>
        <taxon>Eukaryota</taxon>
        <taxon>Fungi</taxon>
        <taxon>Dikarya</taxon>
        <taxon>Ascomycota</taxon>
        <taxon>Pezizomycotina</taxon>
        <taxon>Sordariomycetes</taxon>
        <taxon>Hypocreomycetidae</taxon>
        <taxon>Glomerellales</taxon>
        <taxon>Glomerellaceae</taxon>
        <taxon>Colletotrichum</taxon>
        <taxon>Colletotrichum gloeosporioides species complex</taxon>
    </lineage>
</organism>
<comment type="caution">
    <text evidence="1">The sequence shown here is derived from an EMBL/GenBank/DDBJ whole genome shotgun (WGS) entry which is preliminary data.</text>
</comment>
<dbReference type="EMBL" id="AMYD01002059">
    <property type="protein sequence ID" value="EQB50424.1"/>
    <property type="molecule type" value="Genomic_DNA"/>
</dbReference>
<protein>
    <submittedName>
        <fullName evidence="1">Uncharacterized protein</fullName>
    </submittedName>
</protein>
<dbReference type="Proteomes" id="UP000015530">
    <property type="component" value="Unassembled WGS sequence"/>
</dbReference>
<reference evidence="2" key="1">
    <citation type="journal article" date="2013" name="Mol. Plant Microbe Interact.">
        <title>Global aspects of pacC regulation of pathogenicity genes in Colletotrichum gloeosporioides as revealed by transcriptome analysis.</title>
        <authorList>
            <person name="Alkan N."/>
            <person name="Meng X."/>
            <person name="Friedlander G."/>
            <person name="Reuveni E."/>
            <person name="Sukno S."/>
            <person name="Sherman A."/>
            <person name="Thon M."/>
            <person name="Fluhr R."/>
            <person name="Prusky D."/>
        </authorList>
    </citation>
    <scope>NUCLEOTIDE SEQUENCE [LARGE SCALE GENOMIC DNA]</scope>
    <source>
        <strain evidence="2">Cg-14</strain>
    </source>
</reference>
<proteinExistence type="predicted"/>
<accession>T0KE75</accession>